<dbReference type="Proteomes" id="UP001500967">
    <property type="component" value="Unassembled WGS sequence"/>
</dbReference>
<proteinExistence type="predicted"/>
<evidence type="ECO:0000313" key="2">
    <source>
        <dbReference type="EMBL" id="GAA0272923.1"/>
    </source>
</evidence>
<name>A0ABN0V3B9_9ACTN</name>
<keyword evidence="1" id="KW-0812">Transmembrane</keyword>
<evidence type="ECO:0000256" key="1">
    <source>
        <dbReference type="SAM" id="Phobius"/>
    </source>
</evidence>
<accession>A0ABN0V3B9</accession>
<keyword evidence="1" id="KW-0472">Membrane</keyword>
<reference evidence="2 3" key="1">
    <citation type="journal article" date="2019" name="Int. J. Syst. Evol. Microbiol.">
        <title>The Global Catalogue of Microorganisms (GCM) 10K type strain sequencing project: providing services to taxonomists for standard genome sequencing and annotation.</title>
        <authorList>
            <consortium name="The Broad Institute Genomics Platform"/>
            <consortium name="The Broad Institute Genome Sequencing Center for Infectious Disease"/>
            <person name="Wu L."/>
            <person name="Ma J."/>
        </authorList>
    </citation>
    <scope>NUCLEOTIDE SEQUENCE [LARGE SCALE GENOMIC DNA]</scope>
    <source>
        <strain evidence="2 3">JCM 10425</strain>
    </source>
</reference>
<dbReference type="EMBL" id="BAAAGX010000032">
    <property type="protein sequence ID" value="GAA0272923.1"/>
    <property type="molecule type" value="Genomic_DNA"/>
</dbReference>
<comment type="caution">
    <text evidence="2">The sequence shown here is derived from an EMBL/GenBank/DDBJ whole genome shotgun (WGS) entry which is preliminary data.</text>
</comment>
<evidence type="ECO:0000313" key="3">
    <source>
        <dbReference type="Proteomes" id="UP001500967"/>
    </source>
</evidence>
<keyword evidence="1" id="KW-1133">Transmembrane helix</keyword>
<keyword evidence="3" id="KW-1185">Reference proteome</keyword>
<organism evidence="2 3">
    <name type="scientific">Cryptosporangium japonicum</name>
    <dbReference type="NCBI Taxonomy" id="80872"/>
    <lineage>
        <taxon>Bacteria</taxon>
        <taxon>Bacillati</taxon>
        <taxon>Actinomycetota</taxon>
        <taxon>Actinomycetes</taxon>
        <taxon>Cryptosporangiales</taxon>
        <taxon>Cryptosporangiaceae</taxon>
        <taxon>Cryptosporangium</taxon>
    </lineage>
</organism>
<feature type="transmembrane region" description="Helical" evidence="1">
    <location>
        <begin position="60"/>
        <end position="77"/>
    </location>
</feature>
<feature type="transmembrane region" description="Helical" evidence="1">
    <location>
        <begin position="113"/>
        <end position="131"/>
    </location>
</feature>
<gene>
    <name evidence="2" type="ORF">GCM10009539_70440</name>
</gene>
<protein>
    <submittedName>
        <fullName evidence="2">Uncharacterized protein</fullName>
    </submittedName>
</protein>
<sequence length="189" mass="20740">MRRANRAARATVNGMNTTVSRPALVLATVFTGLGLASGVAWYLTHRGDPLERQVPGTEAWIPHLVITAVVVVWWVIAAHRSPLGAKVVFSPLLRPITTRIGATFRTSRNPLRWAAVAFLVFLELYMCWRIGEQVFAGLDPNFTRNAWGGPSYLGAMYCHYIDGALGFSLCHAGLRAATVPSVDRQHQDA</sequence>